<accession>A0A0L0USW9</accession>
<evidence type="ECO:0000313" key="2">
    <source>
        <dbReference type="EMBL" id="KNE89996.1"/>
    </source>
</evidence>
<feature type="region of interest" description="Disordered" evidence="1">
    <location>
        <begin position="1"/>
        <end position="32"/>
    </location>
</feature>
<keyword evidence="3" id="KW-1185">Reference proteome</keyword>
<dbReference type="AlphaFoldDB" id="A0A0L0USW9"/>
<proteinExistence type="predicted"/>
<dbReference type="Proteomes" id="UP000054564">
    <property type="component" value="Unassembled WGS sequence"/>
</dbReference>
<sequence length="65" mass="7802">MGSAPFTTARNQRLEPRSQRLRVRQGKHARELRNPPQPLWIYSDNSRIKEYKPLFRLYSCQSKRS</sequence>
<protein>
    <submittedName>
        <fullName evidence="2">Uncharacterized protein</fullName>
    </submittedName>
</protein>
<name>A0A0L0USW9_9BASI</name>
<organism evidence="2 3">
    <name type="scientific">Puccinia striiformis f. sp. tritici PST-78</name>
    <dbReference type="NCBI Taxonomy" id="1165861"/>
    <lineage>
        <taxon>Eukaryota</taxon>
        <taxon>Fungi</taxon>
        <taxon>Dikarya</taxon>
        <taxon>Basidiomycota</taxon>
        <taxon>Pucciniomycotina</taxon>
        <taxon>Pucciniomycetes</taxon>
        <taxon>Pucciniales</taxon>
        <taxon>Pucciniaceae</taxon>
        <taxon>Puccinia</taxon>
    </lineage>
</organism>
<dbReference type="EMBL" id="AJIL01000283">
    <property type="protein sequence ID" value="KNE89996.1"/>
    <property type="molecule type" value="Genomic_DNA"/>
</dbReference>
<feature type="compositionally biased region" description="Polar residues" evidence="1">
    <location>
        <begin position="1"/>
        <end position="11"/>
    </location>
</feature>
<evidence type="ECO:0000313" key="3">
    <source>
        <dbReference type="Proteomes" id="UP000054564"/>
    </source>
</evidence>
<evidence type="ECO:0000256" key="1">
    <source>
        <dbReference type="SAM" id="MobiDB-lite"/>
    </source>
</evidence>
<gene>
    <name evidence="2" type="ORF">PSTG_16547</name>
</gene>
<comment type="caution">
    <text evidence="2">The sequence shown here is derived from an EMBL/GenBank/DDBJ whole genome shotgun (WGS) entry which is preliminary data.</text>
</comment>
<reference evidence="3" key="1">
    <citation type="submission" date="2014-03" db="EMBL/GenBank/DDBJ databases">
        <title>The Genome Sequence of Puccinia striiformis f. sp. tritici PST-78.</title>
        <authorList>
            <consortium name="The Broad Institute Genome Sequencing Platform"/>
            <person name="Cuomo C."/>
            <person name="Hulbert S."/>
            <person name="Chen X."/>
            <person name="Walker B."/>
            <person name="Young S.K."/>
            <person name="Zeng Q."/>
            <person name="Gargeya S."/>
            <person name="Fitzgerald M."/>
            <person name="Haas B."/>
            <person name="Abouelleil A."/>
            <person name="Alvarado L."/>
            <person name="Arachchi H.M."/>
            <person name="Berlin A.M."/>
            <person name="Chapman S.B."/>
            <person name="Goldberg J."/>
            <person name="Griggs A."/>
            <person name="Gujja S."/>
            <person name="Hansen M."/>
            <person name="Howarth C."/>
            <person name="Imamovic A."/>
            <person name="Larimer J."/>
            <person name="McCowan C."/>
            <person name="Montmayeur A."/>
            <person name="Murphy C."/>
            <person name="Neiman D."/>
            <person name="Pearson M."/>
            <person name="Priest M."/>
            <person name="Roberts A."/>
            <person name="Saif S."/>
            <person name="Shea T."/>
            <person name="Sisk P."/>
            <person name="Sykes S."/>
            <person name="Wortman J."/>
            <person name="Nusbaum C."/>
            <person name="Birren B."/>
        </authorList>
    </citation>
    <scope>NUCLEOTIDE SEQUENCE [LARGE SCALE GENOMIC DNA]</scope>
    <source>
        <strain evidence="3">race PST-78</strain>
    </source>
</reference>